<protein>
    <submittedName>
        <fullName evidence="4">PspA/IM30 family protein</fullName>
    </submittedName>
</protein>
<evidence type="ECO:0000256" key="3">
    <source>
        <dbReference type="SAM" id="MobiDB-lite"/>
    </source>
</evidence>
<organism evidence="4 5">
    <name type="scientific">Natronosporangium hydrolyticum</name>
    <dbReference type="NCBI Taxonomy" id="2811111"/>
    <lineage>
        <taxon>Bacteria</taxon>
        <taxon>Bacillati</taxon>
        <taxon>Actinomycetota</taxon>
        <taxon>Actinomycetes</taxon>
        <taxon>Micromonosporales</taxon>
        <taxon>Micromonosporaceae</taxon>
        <taxon>Natronosporangium</taxon>
    </lineage>
</organism>
<dbReference type="KEGG" id="nhy:JQS43_17850"/>
<dbReference type="RefSeq" id="WP_239675543.1">
    <property type="nucleotide sequence ID" value="NZ_CP070499.1"/>
</dbReference>
<evidence type="ECO:0000313" key="5">
    <source>
        <dbReference type="Proteomes" id="UP000662857"/>
    </source>
</evidence>
<evidence type="ECO:0000313" key="4">
    <source>
        <dbReference type="EMBL" id="QSB13454.1"/>
    </source>
</evidence>
<dbReference type="AlphaFoldDB" id="A0A895Y6T9"/>
<sequence>MANPFVKGWRYLMALFGAKIDEYADPKVQIQQAIDEAKVQHQALVKQAAAVIGNQRQLEMRLSRHMSEVEKWQGMARQGLVLADRARGEGEEEKAQEYERAAQSAANQLVSAEQAVEDLKTLHDQALSAAAQARKAVENNKMVLEEKLAERTKLLSQLEQAKMQETVASSLESMSALAAPGNTPSLDEVRDKIESRYASAMGRAELASNSVEGRMLEMQRSTLDIAGQSRLDQIRASMSGNQLAGGAEQPAVEGAQQSETPQQSGDNTATRLDEIRASLEQENQKGDAAPAS</sequence>
<keyword evidence="5" id="KW-1185">Reference proteome</keyword>
<dbReference type="Pfam" id="PF04012">
    <property type="entry name" value="PspA_IM30"/>
    <property type="match status" value="1"/>
</dbReference>
<reference evidence="4" key="1">
    <citation type="submission" date="2021-02" db="EMBL/GenBank/DDBJ databases">
        <title>Natrosporangium hydrolyticum gen. nov., sp. nov, a haloalkaliphilic actinobacterium from a soda solonchak soil.</title>
        <authorList>
            <person name="Sorokin D.Y."/>
            <person name="Khijniak T.V."/>
            <person name="Zakharycheva A.P."/>
            <person name="Boueva O.V."/>
            <person name="Ariskina E.V."/>
            <person name="Hahnke R.L."/>
            <person name="Bunk B."/>
            <person name="Sproer C."/>
            <person name="Schumann P."/>
            <person name="Evtushenko L.I."/>
            <person name="Kublanov I.V."/>
        </authorList>
    </citation>
    <scope>NUCLEOTIDE SEQUENCE</scope>
    <source>
        <strain evidence="4">DSM 106523</strain>
    </source>
</reference>
<dbReference type="EMBL" id="CP070499">
    <property type="protein sequence ID" value="QSB13454.1"/>
    <property type="molecule type" value="Genomic_DNA"/>
</dbReference>
<proteinExistence type="inferred from homology"/>
<feature type="compositionally biased region" description="Basic and acidic residues" evidence="3">
    <location>
        <begin position="271"/>
        <end position="285"/>
    </location>
</feature>
<feature type="coiled-coil region" evidence="2">
    <location>
        <begin position="88"/>
        <end position="164"/>
    </location>
</feature>
<comment type="similarity">
    <text evidence="1">Belongs to the PspA/Vipp/IM30 family.</text>
</comment>
<keyword evidence="2" id="KW-0175">Coiled coil</keyword>
<gene>
    <name evidence="4" type="ORF">JQS43_17850</name>
</gene>
<accession>A0A895Y6T9</accession>
<feature type="region of interest" description="Disordered" evidence="3">
    <location>
        <begin position="241"/>
        <end position="292"/>
    </location>
</feature>
<dbReference type="InterPro" id="IPR007157">
    <property type="entry name" value="PspA_VIPP1"/>
</dbReference>
<feature type="compositionally biased region" description="Polar residues" evidence="3">
    <location>
        <begin position="255"/>
        <end position="270"/>
    </location>
</feature>
<dbReference type="Proteomes" id="UP000662857">
    <property type="component" value="Chromosome"/>
</dbReference>
<name>A0A895Y6T9_9ACTN</name>
<evidence type="ECO:0000256" key="2">
    <source>
        <dbReference type="SAM" id="Coils"/>
    </source>
</evidence>
<evidence type="ECO:0000256" key="1">
    <source>
        <dbReference type="ARBA" id="ARBA00043985"/>
    </source>
</evidence>